<evidence type="ECO:0000256" key="1">
    <source>
        <dbReference type="SAM" id="MobiDB-lite"/>
    </source>
</evidence>
<feature type="compositionally biased region" description="Basic and acidic residues" evidence="1">
    <location>
        <begin position="97"/>
        <end position="117"/>
    </location>
</feature>
<sequence length="248" mass="26921">MSESPEPPLAASDAFPKAVDTTLAAPSVPGVELDAESDSDRDQPAPPPETASRRRPYVYSRKDLLDLSNSPLVKTPDGMPSLKEWYGDYYEPSSTPAKKDADAASGRERTRFRHTEEAGDSNGRPTFKAAFSQSTQMGNFKHQSLRDRDPSDRDRDGLRSLSDKYDRDRLSAAATSPLSSTRPGRERDTAPHLAAGTSQRAASGGQASATTTTRKGDVKEGPKRKGETSDDWRRGSSACSARHIPQNV</sequence>
<feature type="compositionally biased region" description="Basic and acidic residues" evidence="1">
    <location>
        <begin position="214"/>
        <end position="234"/>
    </location>
</feature>
<dbReference type="AlphaFoldDB" id="A0A165EJQ3"/>
<protein>
    <submittedName>
        <fullName evidence="2">Uncharacterized protein</fullName>
    </submittedName>
</protein>
<feature type="compositionally biased region" description="Low complexity" evidence="1">
    <location>
        <begin position="171"/>
        <end position="182"/>
    </location>
</feature>
<dbReference type="STRING" id="1314781.A0A165EJQ3"/>
<feature type="compositionally biased region" description="Low complexity" evidence="1">
    <location>
        <begin position="194"/>
        <end position="213"/>
    </location>
</feature>
<gene>
    <name evidence="2" type="ORF">EXIGLDRAFT_211051</name>
</gene>
<keyword evidence="3" id="KW-1185">Reference proteome</keyword>
<evidence type="ECO:0000313" key="3">
    <source>
        <dbReference type="Proteomes" id="UP000077266"/>
    </source>
</evidence>
<evidence type="ECO:0000313" key="2">
    <source>
        <dbReference type="EMBL" id="KZV87094.1"/>
    </source>
</evidence>
<organism evidence="2 3">
    <name type="scientific">Exidia glandulosa HHB12029</name>
    <dbReference type="NCBI Taxonomy" id="1314781"/>
    <lineage>
        <taxon>Eukaryota</taxon>
        <taxon>Fungi</taxon>
        <taxon>Dikarya</taxon>
        <taxon>Basidiomycota</taxon>
        <taxon>Agaricomycotina</taxon>
        <taxon>Agaricomycetes</taxon>
        <taxon>Auriculariales</taxon>
        <taxon>Exidiaceae</taxon>
        <taxon>Exidia</taxon>
    </lineage>
</organism>
<accession>A0A165EJQ3</accession>
<dbReference type="EMBL" id="KV426136">
    <property type="protein sequence ID" value="KZV87094.1"/>
    <property type="molecule type" value="Genomic_DNA"/>
</dbReference>
<feature type="compositionally biased region" description="Polar residues" evidence="1">
    <location>
        <begin position="131"/>
        <end position="142"/>
    </location>
</feature>
<feature type="region of interest" description="Disordered" evidence="1">
    <location>
        <begin position="1"/>
        <end position="248"/>
    </location>
</feature>
<reference evidence="2 3" key="1">
    <citation type="journal article" date="2016" name="Mol. Biol. Evol.">
        <title>Comparative Genomics of Early-Diverging Mushroom-Forming Fungi Provides Insights into the Origins of Lignocellulose Decay Capabilities.</title>
        <authorList>
            <person name="Nagy L.G."/>
            <person name="Riley R."/>
            <person name="Tritt A."/>
            <person name="Adam C."/>
            <person name="Daum C."/>
            <person name="Floudas D."/>
            <person name="Sun H."/>
            <person name="Yadav J.S."/>
            <person name="Pangilinan J."/>
            <person name="Larsson K.H."/>
            <person name="Matsuura K."/>
            <person name="Barry K."/>
            <person name="Labutti K."/>
            <person name="Kuo R."/>
            <person name="Ohm R.A."/>
            <person name="Bhattacharya S.S."/>
            <person name="Shirouzu T."/>
            <person name="Yoshinaga Y."/>
            <person name="Martin F.M."/>
            <person name="Grigoriev I.V."/>
            <person name="Hibbett D.S."/>
        </authorList>
    </citation>
    <scope>NUCLEOTIDE SEQUENCE [LARGE SCALE GENOMIC DNA]</scope>
    <source>
        <strain evidence="2 3">HHB12029</strain>
    </source>
</reference>
<dbReference type="Proteomes" id="UP000077266">
    <property type="component" value="Unassembled WGS sequence"/>
</dbReference>
<name>A0A165EJQ3_EXIGL</name>
<dbReference type="OrthoDB" id="2504266at2759"/>
<feature type="compositionally biased region" description="Basic and acidic residues" evidence="1">
    <location>
        <begin position="144"/>
        <end position="170"/>
    </location>
</feature>
<proteinExistence type="predicted"/>
<dbReference type="InParanoid" id="A0A165EJQ3"/>